<evidence type="ECO:0000313" key="4">
    <source>
        <dbReference type="Proteomes" id="UP000092460"/>
    </source>
</evidence>
<feature type="compositionally biased region" description="Acidic residues" evidence="1">
    <location>
        <begin position="75"/>
        <end position="87"/>
    </location>
</feature>
<reference evidence="4" key="1">
    <citation type="submission" date="2015-01" db="EMBL/GenBank/DDBJ databases">
        <authorList>
            <person name="Aksoy S."/>
            <person name="Warren W."/>
            <person name="Wilson R.K."/>
        </authorList>
    </citation>
    <scope>NUCLEOTIDE SEQUENCE [LARGE SCALE GENOMIC DNA]</scope>
    <source>
        <strain evidence="4">IAEA</strain>
    </source>
</reference>
<protein>
    <submittedName>
        <fullName evidence="3">Uncharacterized protein</fullName>
    </submittedName>
</protein>
<evidence type="ECO:0000313" key="3">
    <source>
        <dbReference type="EnsemblMetazoa" id="GPPI026441-PA"/>
    </source>
</evidence>
<keyword evidence="2" id="KW-0812">Transmembrane</keyword>
<keyword evidence="2" id="KW-1133">Transmembrane helix</keyword>
<reference evidence="3" key="2">
    <citation type="submission" date="2020-05" db="UniProtKB">
        <authorList>
            <consortium name="EnsemblMetazoa"/>
        </authorList>
    </citation>
    <scope>IDENTIFICATION</scope>
    <source>
        <strain evidence="3">IAEA</strain>
    </source>
</reference>
<keyword evidence="2" id="KW-0472">Membrane</keyword>
<dbReference type="Proteomes" id="UP000092460">
    <property type="component" value="Unassembled WGS sequence"/>
</dbReference>
<dbReference type="AlphaFoldDB" id="A0A1B0BDC0"/>
<sequence>MEFDATASGGTAVHDMLICYSVRVGTALLIIYSTFAAIYYSKVNPLVSDYDYVDYLGGGRSLSAVSNLDFVDNKDDNDDDDDDDGDGDDQRRASSTTTAWYNGLITQSARTVKFILQTIDKLPANEQVELKGKEEIISTSTLPYHQYTPDHF</sequence>
<dbReference type="EMBL" id="JXJN01012395">
    <property type="status" value="NOT_ANNOTATED_CDS"/>
    <property type="molecule type" value="Genomic_DNA"/>
</dbReference>
<evidence type="ECO:0000256" key="2">
    <source>
        <dbReference type="SAM" id="Phobius"/>
    </source>
</evidence>
<proteinExistence type="predicted"/>
<name>A0A1B0BDC0_9MUSC</name>
<organism evidence="3 4">
    <name type="scientific">Glossina palpalis gambiensis</name>
    <dbReference type="NCBI Taxonomy" id="67801"/>
    <lineage>
        <taxon>Eukaryota</taxon>
        <taxon>Metazoa</taxon>
        <taxon>Ecdysozoa</taxon>
        <taxon>Arthropoda</taxon>
        <taxon>Hexapoda</taxon>
        <taxon>Insecta</taxon>
        <taxon>Pterygota</taxon>
        <taxon>Neoptera</taxon>
        <taxon>Endopterygota</taxon>
        <taxon>Diptera</taxon>
        <taxon>Brachycera</taxon>
        <taxon>Muscomorpha</taxon>
        <taxon>Hippoboscoidea</taxon>
        <taxon>Glossinidae</taxon>
        <taxon>Glossina</taxon>
    </lineage>
</organism>
<keyword evidence="4" id="KW-1185">Reference proteome</keyword>
<dbReference type="EnsemblMetazoa" id="GPPI026441-RA">
    <property type="protein sequence ID" value="GPPI026441-PA"/>
    <property type="gene ID" value="GPPI026441"/>
</dbReference>
<accession>A0A1B0BDC0</accession>
<dbReference type="STRING" id="67801.A0A1B0BDC0"/>
<evidence type="ECO:0000256" key="1">
    <source>
        <dbReference type="SAM" id="MobiDB-lite"/>
    </source>
</evidence>
<dbReference type="VEuPathDB" id="VectorBase:GPPI026441"/>
<feature type="region of interest" description="Disordered" evidence="1">
    <location>
        <begin position="72"/>
        <end position="94"/>
    </location>
</feature>
<feature type="transmembrane region" description="Helical" evidence="2">
    <location>
        <begin position="20"/>
        <end position="40"/>
    </location>
</feature>